<dbReference type="PROSITE" id="PS51186">
    <property type="entry name" value="GNAT"/>
    <property type="match status" value="1"/>
</dbReference>
<sequence length="175" mass="20265">MKQSLLADDCIRLRAPELKDLDMMYETENDTSFWEYGCITSPYSGFALKQYIENTQNDLFLEGQMHLIIERKVDSQAVGIIDLYDFVPLHSHAAVGIVILSSFRKKGYATGALKLLCDYVYRFLHLKQLYAYMDVNNQACLRLFSSCSFVECGRLKEWLHSEDGYKDVAMVQRIF</sequence>
<keyword evidence="2" id="KW-0808">Transferase</keyword>
<dbReference type="PANTHER" id="PTHR43415:SF3">
    <property type="entry name" value="GNAT-FAMILY ACETYLTRANSFERASE"/>
    <property type="match status" value="1"/>
</dbReference>
<reference evidence="2" key="1">
    <citation type="submission" date="2019-03" db="EMBL/GenBank/DDBJ databases">
        <title>Single cell metagenomics reveals metabolic interactions within the superorganism composed of flagellate Streblomastix strix and complex community of Bacteroidetes bacteria on its surface.</title>
        <authorList>
            <person name="Treitli S.C."/>
            <person name="Kolisko M."/>
            <person name="Husnik F."/>
            <person name="Keeling P."/>
            <person name="Hampl V."/>
        </authorList>
    </citation>
    <scope>NUCLEOTIDE SEQUENCE</scope>
    <source>
        <strain evidence="2">STM</strain>
    </source>
</reference>
<evidence type="ECO:0000259" key="1">
    <source>
        <dbReference type="PROSITE" id="PS51186"/>
    </source>
</evidence>
<dbReference type="EMBL" id="SNRY01000782">
    <property type="protein sequence ID" value="KAA6336541.1"/>
    <property type="molecule type" value="Genomic_DNA"/>
</dbReference>
<dbReference type="EC" id="2.3.1.57" evidence="2"/>
<organism evidence="2">
    <name type="scientific">termite gut metagenome</name>
    <dbReference type="NCBI Taxonomy" id="433724"/>
    <lineage>
        <taxon>unclassified sequences</taxon>
        <taxon>metagenomes</taxon>
        <taxon>organismal metagenomes</taxon>
    </lineage>
</organism>
<gene>
    <name evidence="2" type="ORF">EZS27_015314</name>
</gene>
<proteinExistence type="predicted"/>
<accession>A0A5J4RU96</accession>
<dbReference type="Pfam" id="PF13302">
    <property type="entry name" value="Acetyltransf_3"/>
    <property type="match status" value="1"/>
</dbReference>
<comment type="caution">
    <text evidence="2">The sequence shown here is derived from an EMBL/GenBank/DDBJ whole genome shotgun (WGS) entry which is preliminary data.</text>
</comment>
<dbReference type="PANTHER" id="PTHR43415">
    <property type="entry name" value="SPERMIDINE N(1)-ACETYLTRANSFERASE"/>
    <property type="match status" value="1"/>
</dbReference>
<dbReference type="InterPro" id="IPR016181">
    <property type="entry name" value="Acyl_CoA_acyltransferase"/>
</dbReference>
<dbReference type="InterPro" id="IPR000182">
    <property type="entry name" value="GNAT_dom"/>
</dbReference>
<dbReference type="SUPFAM" id="SSF55729">
    <property type="entry name" value="Acyl-CoA N-acyltransferases (Nat)"/>
    <property type="match status" value="1"/>
</dbReference>
<protein>
    <submittedName>
        <fullName evidence="2">Spermidine N(1)-acetyltransferase</fullName>
        <ecNumber evidence="2">2.3.1.57</ecNumber>
    </submittedName>
</protein>
<name>A0A5J4RU96_9ZZZZ</name>
<dbReference type="Gene3D" id="3.40.630.30">
    <property type="match status" value="1"/>
</dbReference>
<evidence type="ECO:0000313" key="2">
    <source>
        <dbReference type="EMBL" id="KAA6336541.1"/>
    </source>
</evidence>
<dbReference type="GO" id="GO:0004145">
    <property type="term" value="F:diamine N-acetyltransferase activity"/>
    <property type="evidence" value="ECO:0007669"/>
    <property type="project" value="UniProtKB-EC"/>
</dbReference>
<keyword evidence="2" id="KW-0012">Acyltransferase</keyword>
<feature type="domain" description="N-acetyltransferase" evidence="1">
    <location>
        <begin position="11"/>
        <end position="175"/>
    </location>
</feature>
<dbReference type="AlphaFoldDB" id="A0A5J4RU96"/>